<dbReference type="InterPro" id="IPR001229">
    <property type="entry name" value="Jacalin-like_lectin_dom"/>
</dbReference>
<name>A0A9N9ZHD6_9HYPO</name>
<dbReference type="Pfam" id="PF01419">
    <property type="entry name" value="Jacalin"/>
    <property type="match status" value="1"/>
</dbReference>
<evidence type="ECO:0000313" key="4">
    <source>
        <dbReference type="Proteomes" id="UP000775872"/>
    </source>
</evidence>
<dbReference type="AlphaFoldDB" id="A0A9N9ZHD6"/>
<feature type="region of interest" description="Disordered" evidence="1">
    <location>
        <begin position="470"/>
        <end position="502"/>
    </location>
</feature>
<dbReference type="Gene3D" id="2.100.10.30">
    <property type="entry name" value="Jacalin-like lectin domain"/>
    <property type="match status" value="1"/>
</dbReference>
<keyword evidence="4" id="KW-1185">Reference proteome</keyword>
<dbReference type="SUPFAM" id="SSF51101">
    <property type="entry name" value="Mannose-binding lectins"/>
    <property type="match status" value="1"/>
</dbReference>
<reference evidence="3" key="1">
    <citation type="submission" date="2021-10" db="EMBL/GenBank/DDBJ databases">
        <authorList>
            <person name="Piombo E."/>
        </authorList>
    </citation>
    <scope>NUCLEOTIDE SEQUENCE</scope>
</reference>
<feature type="compositionally biased region" description="Pro residues" evidence="1">
    <location>
        <begin position="479"/>
        <end position="491"/>
    </location>
</feature>
<dbReference type="EMBL" id="CABFOC020000057">
    <property type="protein sequence ID" value="CAH0055542.1"/>
    <property type="molecule type" value="Genomic_DNA"/>
</dbReference>
<comment type="caution">
    <text evidence="3">The sequence shown here is derived from an EMBL/GenBank/DDBJ whole genome shotgun (WGS) entry which is preliminary data.</text>
</comment>
<organism evidence="3 4">
    <name type="scientific">Clonostachys solani</name>
    <dbReference type="NCBI Taxonomy" id="160281"/>
    <lineage>
        <taxon>Eukaryota</taxon>
        <taxon>Fungi</taxon>
        <taxon>Dikarya</taxon>
        <taxon>Ascomycota</taxon>
        <taxon>Pezizomycotina</taxon>
        <taxon>Sordariomycetes</taxon>
        <taxon>Hypocreomycetidae</taxon>
        <taxon>Hypocreales</taxon>
        <taxon>Bionectriaceae</taxon>
        <taxon>Clonostachys</taxon>
    </lineage>
</organism>
<accession>A0A9N9ZHD6</accession>
<dbReference type="InterPro" id="IPR036404">
    <property type="entry name" value="Jacalin-like_lectin_dom_sf"/>
</dbReference>
<dbReference type="Proteomes" id="UP000775872">
    <property type="component" value="Unassembled WGS sequence"/>
</dbReference>
<protein>
    <recommendedName>
        <fullName evidence="2">Jacalin-type lectin domain-containing protein</fullName>
    </recommendedName>
</protein>
<dbReference type="OrthoDB" id="3231004at2759"/>
<sequence>MVGILLAPYNDSMRLGQGYNSFLHTPCVHDAVKIEDDNIVTKPADQAGKVSQVVNYTSRFVDKISEVAKSMNVSAGSSIKNGGIIASGSTLTLDEAKFASSDLNAIVSVKVINQTTEILDSAIFEPMQGIYFNSEKFFNIYGNCYISGFIEGGDFTAILSARVLDIANKGDVERALFPRIKSQVNSSGGGETNFTLNEAAGTSAISSAMSKTESTITVSWSGGGQIKPGELAYMMDASFDAVTLYSYLLAENEEWTLETLYKAAAAFPAKVANCPQKTWAILTPYNHTKNFVAWAEKNDVRIPQFDVAQVFTSDLLDMYMEYKNCVTRIQAVLTNPLDYVLSPVPDAVGISVRELLNIRKHMKLQMKLISRDVDKIAMHPENVDQIESASSIEPPELWSNRLPILRKVANDGNWTPAQAAEELAKFSFAASAPPKGPPASATSSTPAPTLTPQSSLNNSIEASLASVQQSVAAAASHSPPAPIEPSQPAPCSPEVEQSMTEQEKSILLSAAGRNKFRNYRFDQTVGSPGGGFFSDAIELTNSLAPIAWPQRIEIHMVRWDTSQVIGWIKTAYEQMVLTRGNDRGHSLGSIVLNFAAEEYITKVRLAKGPMVWGAEGIAFIEITTNTGRVERLGDSAGKQVVETSATSEYTGLKGFYGTSGDIVDRLGPVWGEGAL</sequence>
<gene>
    <name evidence="3" type="ORF">CSOL1703_00017646</name>
</gene>
<evidence type="ECO:0000259" key="2">
    <source>
        <dbReference type="Pfam" id="PF01419"/>
    </source>
</evidence>
<proteinExistence type="predicted"/>
<feature type="region of interest" description="Disordered" evidence="1">
    <location>
        <begin position="430"/>
        <end position="455"/>
    </location>
</feature>
<evidence type="ECO:0000256" key="1">
    <source>
        <dbReference type="SAM" id="MobiDB-lite"/>
    </source>
</evidence>
<feature type="domain" description="Jacalin-type lectin" evidence="2">
    <location>
        <begin position="524"/>
        <end position="667"/>
    </location>
</feature>
<evidence type="ECO:0000313" key="3">
    <source>
        <dbReference type="EMBL" id="CAH0055542.1"/>
    </source>
</evidence>